<dbReference type="FunFam" id="3.30.300.30:FF:000010">
    <property type="entry name" value="Enterobactin synthetase component F"/>
    <property type="match status" value="1"/>
</dbReference>
<gene>
    <name evidence="5" type="ORF">H0264_05485</name>
</gene>
<evidence type="ECO:0000256" key="2">
    <source>
        <dbReference type="ARBA" id="ARBA00022450"/>
    </source>
</evidence>
<dbReference type="FunFam" id="1.10.1200.10:FF:000016">
    <property type="entry name" value="Non-ribosomal peptide synthase"/>
    <property type="match status" value="1"/>
</dbReference>
<dbReference type="CDD" id="cd17646">
    <property type="entry name" value="A_NRPS_AB3403-like"/>
    <property type="match status" value="1"/>
</dbReference>
<dbReference type="InterPro" id="IPR006162">
    <property type="entry name" value="Ppantetheine_attach_site"/>
</dbReference>
<dbReference type="PANTHER" id="PTHR45527:SF1">
    <property type="entry name" value="FATTY ACID SYNTHASE"/>
    <property type="match status" value="1"/>
</dbReference>
<reference evidence="5 6" key="1">
    <citation type="submission" date="2020-07" db="EMBL/GenBank/DDBJ databases">
        <authorList>
            <person name="Zhuang K."/>
            <person name="Ran Y."/>
        </authorList>
    </citation>
    <scope>NUCLEOTIDE SEQUENCE [LARGE SCALE GENOMIC DNA]</scope>
    <source>
        <strain evidence="5 6">WCH-YHL-001</strain>
    </source>
</reference>
<dbReference type="NCBIfam" id="NF003417">
    <property type="entry name" value="PRK04813.1"/>
    <property type="match status" value="3"/>
</dbReference>
<dbReference type="FunFam" id="2.30.38.10:FF:000001">
    <property type="entry name" value="Non-ribosomal peptide synthetase PvdI"/>
    <property type="match status" value="1"/>
</dbReference>
<evidence type="ECO:0000313" key="5">
    <source>
        <dbReference type="EMBL" id="QLY31767.1"/>
    </source>
</evidence>
<dbReference type="FunFam" id="3.40.50.980:FF:000002">
    <property type="entry name" value="Enterobactin synthetase component F"/>
    <property type="match status" value="1"/>
</dbReference>
<dbReference type="SUPFAM" id="SSF52777">
    <property type="entry name" value="CoA-dependent acyltransferases"/>
    <property type="match status" value="4"/>
</dbReference>
<dbReference type="Pfam" id="PF13193">
    <property type="entry name" value="AMP-binding_C"/>
    <property type="match status" value="2"/>
</dbReference>
<dbReference type="InterPro" id="IPR036736">
    <property type="entry name" value="ACP-like_sf"/>
</dbReference>
<dbReference type="GO" id="GO:0043041">
    <property type="term" value="P:amino acid activation for nonribosomal peptide biosynthetic process"/>
    <property type="evidence" value="ECO:0007669"/>
    <property type="project" value="TreeGrafter"/>
</dbReference>
<dbReference type="InterPro" id="IPR009081">
    <property type="entry name" value="PP-bd_ACP"/>
</dbReference>
<dbReference type="InterPro" id="IPR025110">
    <property type="entry name" value="AMP-bd_C"/>
</dbReference>
<keyword evidence="2" id="KW-0596">Phosphopantetheine</keyword>
<organism evidence="5 6">
    <name type="scientific">Nocardia huaxiensis</name>
    <dbReference type="NCBI Taxonomy" id="2755382"/>
    <lineage>
        <taxon>Bacteria</taxon>
        <taxon>Bacillati</taxon>
        <taxon>Actinomycetota</taxon>
        <taxon>Actinomycetes</taxon>
        <taxon>Mycobacteriales</taxon>
        <taxon>Nocardiaceae</taxon>
        <taxon>Nocardia</taxon>
    </lineage>
</organism>
<dbReference type="PANTHER" id="PTHR45527">
    <property type="entry name" value="NONRIBOSOMAL PEPTIDE SYNTHETASE"/>
    <property type="match status" value="1"/>
</dbReference>
<dbReference type="KEGG" id="nhu:H0264_05485"/>
<dbReference type="InterPro" id="IPR045851">
    <property type="entry name" value="AMP-bd_C_sf"/>
</dbReference>
<evidence type="ECO:0000256" key="1">
    <source>
        <dbReference type="ARBA" id="ARBA00001957"/>
    </source>
</evidence>
<dbReference type="Gene3D" id="2.30.38.10">
    <property type="entry name" value="Luciferase, Domain 3"/>
    <property type="match status" value="2"/>
</dbReference>
<dbReference type="InterPro" id="IPR020845">
    <property type="entry name" value="AMP-binding_CS"/>
</dbReference>
<comment type="cofactor">
    <cofactor evidence="1">
        <name>pantetheine 4'-phosphate</name>
        <dbReference type="ChEBI" id="CHEBI:47942"/>
    </cofactor>
</comment>
<dbReference type="SUPFAM" id="SSF47336">
    <property type="entry name" value="ACP-like"/>
    <property type="match status" value="2"/>
</dbReference>
<dbReference type="EMBL" id="CP059399">
    <property type="protein sequence ID" value="QLY31767.1"/>
    <property type="molecule type" value="Genomic_DNA"/>
</dbReference>
<dbReference type="Gene3D" id="3.40.50.12780">
    <property type="entry name" value="N-terminal domain of ligase-like"/>
    <property type="match status" value="1"/>
</dbReference>
<dbReference type="Pfam" id="PF00550">
    <property type="entry name" value="PP-binding"/>
    <property type="match status" value="2"/>
</dbReference>
<keyword evidence="3" id="KW-0597">Phosphoprotein</keyword>
<dbReference type="UniPathway" id="UPA00011"/>
<dbReference type="RefSeq" id="WP_181582953.1">
    <property type="nucleotide sequence ID" value="NZ_CP059399.1"/>
</dbReference>
<dbReference type="NCBIfam" id="TIGR01733">
    <property type="entry name" value="AA-adenyl-dom"/>
    <property type="match status" value="2"/>
</dbReference>
<dbReference type="InterPro" id="IPR020806">
    <property type="entry name" value="PKS_PP-bd"/>
</dbReference>
<dbReference type="GO" id="GO:0044550">
    <property type="term" value="P:secondary metabolite biosynthetic process"/>
    <property type="evidence" value="ECO:0007669"/>
    <property type="project" value="UniProtKB-ARBA"/>
</dbReference>
<dbReference type="GO" id="GO:0005829">
    <property type="term" value="C:cytosol"/>
    <property type="evidence" value="ECO:0007669"/>
    <property type="project" value="TreeGrafter"/>
</dbReference>
<evidence type="ECO:0000256" key="3">
    <source>
        <dbReference type="ARBA" id="ARBA00022553"/>
    </source>
</evidence>
<feature type="domain" description="Carrier" evidence="4">
    <location>
        <begin position="1621"/>
        <end position="1696"/>
    </location>
</feature>
<evidence type="ECO:0000313" key="6">
    <source>
        <dbReference type="Proteomes" id="UP000515512"/>
    </source>
</evidence>
<dbReference type="Gene3D" id="3.30.559.30">
    <property type="entry name" value="Nonribosomal peptide synthetase, condensation domain"/>
    <property type="match status" value="2"/>
</dbReference>
<feature type="domain" description="Carrier" evidence="4">
    <location>
        <begin position="531"/>
        <end position="611"/>
    </location>
</feature>
<dbReference type="CDD" id="cd05930">
    <property type="entry name" value="A_NRPS"/>
    <property type="match status" value="1"/>
</dbReference>
<dbReference type="PROSITE" id="PS00455">
    <property type="entry name" value="AMP_BINDING"/>
    <property type="match status" value="2"/>
</dbReference>
<dbReference type="Proteomes" id="UP000515512">
    <property type="component" value="Chromosome"/>
</dbReference>
<dbReference type="InterPro" id="IPR001242">
    <property type="entry name" value="Condensation_dom"/>
</dbReference>
<dbReference type="FunFam" id="3.40.50.980:FF:000001">
    <property type="entry name" value="Non-ribosomal peptide synthetase"/>
    <property type="match status" value="2"/>
</dbReference>
<dbReference type="InterPro" id="IPR023213">
    <property type="entry name" value="CAT-like_dom_sf"/>
</dbReference>
<dbReference type="Gene3D" id="1.10.1200.10">
    <property type="entry name" value="ACP-like"/>
    <property type="match status" value="2"/>
</dbReference>
<dbReference type="FunFam" id="3.40.50.12780:FF:000012">
    <property type="entry name" value="Non-ribosomal peptide synthetase"/>
    <property type="match status" value="1"/>
</dbReference>
<dbReference type="CDD" id="cd19540">
    <property type="entry name" value="LCL_NRPS-like"/>
    <property type="match status" value="2"/>
</dbReference>
<dbReference type="SMART" id="SM00823">
    <property type="entry name" value="PKS_PP"/>
    <property type="match status" value="2"/>
</dbReference>
<protein>
    <submittedName>
        <fullName evidence="5">Amino acid adenylation domain-containing protein</fullName>
    </submittedName>
</protein>
<keyword evidence="6" id="KW-1185">Reference proteome</keyword>
<dbReference type="InterPro" id="IPR010071">
    <property type="entry name" value="AA_adenyl_dom"/>
</dbReference>
<dbReference type="GO" id="GO:0031177">
    <property type="term" value="F:phosphopantetheine binding"/>
    <property type="evidence" value="ECO:0007669"/>
    <property type="project" value="InterPro"/>
</dbReference>
<evidence type="ECO:0000259" key="4">
    <source>
        <dbReference type="PROSITE" id="PS50075"/>
    </source>
</evidence>
<dbReference type="PROSITE" id="PS50075">
    <property type="entry name" value="CARRIER"/>
    <property type="match status" value="2"/>
</dbReference>
<sequence>METARRTARGSRRRRSGSPLFGQLLTAAVESAADSIAVSFNPTGDPADLREVTYRELDEQSSRLARELIDLGIGPGDSVAMGISRSVESVLALWGIVKTGAIYIPVDPAYPADRIEHILTDSGAKFGLTMSKHRAGLGAGAEWIELDEPARAASIAARPAHQISYADRVRPLTEQDLAYVIYTSGSTGKPKGVAISHTGLAGLAAWKETREVGADARITQLTTPSFDFSIVEMLWAFTAGATLVVVPPTVFGGPDLTELLRRERVTHMCITPAVLESLDPTGLDDLRVVVCGGERVAPTLVDRWLAPHRHFHIEYGPTEVTALSTGTVPLHAGGGTHIGSTLPGIGAFVLDAGLRPVPTGVVGELYLSGAALAQGYLNRPALTAERFVANPFGAETGQPGSRLYRTGDLVRRTEDGVFEHHGRTDFQVKIRGLRIELGEIDSAFTAHPDVDYAVTLGVTVPTGAALAAYVLLRPGSAVSAAELAQFIGESLPAYMVPASITLLDEIPLTPVGKLDRERLPAPVFASREFRAPSTPAETAIAEAFSALLTPAGDETVRVGADDDFFELGGNSLLATQAVARIGTAIGTRVPVAMLFETSTVAALAERLTALAAPEHTGLALGPMPRPERIPLSFAQQRMWFLNRFDPASAVNNIPLAVRLSGALDLDAMRGAVRDLVERHEVLRTIYPEVDGEGYQLVLPLTDDRAVPQLSIDDIAASDIAARVTEIAVGGFDVTVAPPVRLRVLRIAEGEHVLVCVVHHIAGDGFSMGPLARDLMTAYLARTAGSAPRWTPLPVQYADYTLWQRATLGGEDDAESALSQQISFWRETLADLPDELVLPSDRPRPPVASYRGGTYRFELADETYAALRRITQSRNTTQFMVVHAALAVLLARLSGTRDIAVGTPVAGRGDAALDDVIGMFVNTLVLRTDIDPALGFDELLGRVREQDVRAFGHADVPFERLVDLLDPARSQARNPLFQVMLAFQNLARTELELPGLTVSGADLEVPFAKFDLQLTMQETADANGDGTGMAAEFSYALDLFDEPTIASFARGFQRVLDAVAADPALAVGDIDLLDAADRQRVLTDWNATAFDVNAAVGLPEGLAPSLVSIFDAQVAATPGALALVYESEQLSYAELAERANRLARQLIAAGVGPESLVALALRRSTELVVAMYAVLQTGAAYVPLDPDQPQERIGHIVDTARPAMILTTRRDDFTVEGEVPAVFVEDLEAHALTRGVSGAPIADAERAQPIRPGTIAYVIFTSGSTGRPKGVAVSHAAIVNRLVWMQAEYRLGYDDVVLQKTPATFDVSVWEFFWPLLTGARLVVAKPDGHRDPVYLAQVIAEEGVTTVHFVPSMLSVFVAALADGHAEAGEAAGALPRLRQVFASGEALPAPTAQKLRELTGARVHNLYGPTEAAVDVTYHEVADTDTVTVPIGAPVFNTRVYVLDSRLHPVAPGVAGELYLAGAQLARGYVGRADLTADRFVADPFGAGERMYRTGDLVKWTSAGELEYLGRTDFQVKLRGLRIELGDIEAALLAQPGIAQSVVVVRADAHAGDQLVGYVVPEPDAVIDTAAVKSELASALPGYMVPSALVVLDEFPLNASGKLDRRALPAPVFEAKVFRAPATPIEEIVAQVFADLLGVDRVGADDDFFDLGGNSLVATRAVARINEALDATVSVRELFETATVSALAARIVPGAGQGARPALVAGQRPERLPLSLAQQRMWVLNQFDPESAAYNIPMAVRLTGQLDLPALRQAAEDVLARHEVLRTRYPESGPGGAPHQEILSVGEALPDGLVVERPADIGARVAELISTGFDVTAQVPVRMHLLTGDDPDDYLLIVVAHHISADGASMAPLARDVMTAYFARTAGEVPGWAPLPVQYADFAVWQRTAIGSDEDENSLAAQQLAFWRERLAGLSDIPTLPLDRPRPALASLRGAAVDFLLPAEVHAGLNRVARQHNASLFMVVHAALAVLLARTSGNADVVIGTPIAGRGERALDDLVGMFVNTLTLRTTVDTAAPFADLVERAKETDLSAFANADVPFERVVETAAAGRTAANPLLQVVLSLQNNEVPVLELPGLTVAALDADLAAAKFDLQIGIEPGQAEDGSAGELGVVFSYATDLFDEDTIDRLGDRLGRILTAVAADPHIPVRDIVIEDALESVPAQAAPAAAEPAAVATRGTALTQVLSSVVEDDPDGPALVWGEQALSYQDLDARSSRLARVLIGRGSGPGTGVAVRLDRSIESVVAAWAVLKAGAALVPADGIPAAGLDVKVGLTVGPIPADDIDWLALDDPAVIAEITAESARPVTYANRVRALRGDDPAYASGATVLGYDQLAAVADQVLDRSELTFEARTYQLGAAESALALVELVAVGLVGASATLPDASGGDLSGALADEWVTHLFADHTRLGEIDPAPLEDLQAVVTDAATTGQWVSSARVITLSDLGSTTSTE</sequence>
<dbReference type="Pfam" id="PF00501">
    <property type="entry name" value="AMP-binding"/>
    <property type="match status" value="3"/>
</dbReference>
<dbReference type="PROSITE" id="PS00012">
    <property type="entry name" value="PHOSPHOPANTETHEINE"/>
    <property type="match status" value="2"/>
</dbReference>
<name>A0A7D6ZJ15_9NOCA</name>
<dbReference type="Gene3D" id="3.30.559.10">
    <property type="entry name" value="Chloramphenicol acetyltransferase-like domain"/>
    <property type="match status" value="2"/>
</dbReference>
<dbReference type="Pfam" id="PF00668">
    <property type="entry name" value="Condensation"/>
    <property type="match status" value="2"/>
</dbReference>
<dbReference type="InterPro" id="IPR042099">
    <property type="entry name" value="ANL_N_sf"/>
</dbReference>
<dbReference type="GO" id="GO:0003824">
    <property type="term" value="F:catalytic activity"/>
    <property type="evidence" value="ECO:0007669"/>
    <property type="project" value="InterPro"/>
</dbReference>
<dbReference type="Gene3D" id="3.40.50.980">
    <property type="match status" value="4"/>
</dbReference>
<accession>A0A7D6ZJ15</accession>
<dbReference type="Gene3D" id="3.30.300.30">
    <property type="match status" value="2"/>
</dbReference>
<dbReference type="SUPFAM" id="SSF56801">
    <property type="entry name" value="Acetyl-CoA synthetase-like"/>
    <property type="match status" value="3"/>
</dbReference>
<dbReference type="InterPro" id="IPR000873">
    <property type="entry name" value="AMP-dep_synth/lig_dom"/>
</dbReference>
<proteinExistence type="predicted"/>
<dbReference type="GO" id="GO:0072330">
    <property type="term" value="P:monocarboxylic acid biosynthetic process"/>
    <property type="evidence" value="ECO:0007669"/>
    <property type="project" value="UniProtKB-ARBA"/>
</dbReference>
<dbReference type="GO" id="GO:0008610">
    <property type="term" value="P:lipid biosynthetic process"/>
    <property type="evidence" value="ECO:0007669"/>
    <property type="project" value="UniProtKB-ARBA"/>
</dbReference>